<comment type="similarity">
    <text evidence="1">Belongs to the ETF beta-subunit/FixA family.</text>
</comment>
<keyword evidence="4" id="KW-0249">Electron transport</keyword>
<dbReference type="SMART" id="SM00893">
    <property type="entry name" value="ETF"/>
    <property type="match status" value="1"/>
</dbReference>
<dbReference type="PANTHER" id="PTHR21294:SF8">
    <property type="entry name" value="ELECTRON TRANSFER FLAVOPROTEIN SUBUNIT BETA"/>
    <property type="match status" value="1"/>
</dbReference>
<evidence type="ECO:0000259" key="5">
    <source>
        <dbReference type="SMART" id="SM00893"/>
    </source>
</evidence>
<evidence type="ECO:0000256" key="3">
    <source>
        <dbReference type="ARBA" id="ARBA00022448"/>
    </source>
</evidence>
<feature type="domain" description="Electron transfer flavoprotein alpha/beta-subunit N-terminal" evidence="5">
    <location>
        <begin position="21"/>
        <end position="211"/>
    </location>
</feature>
<dbReference type="InterPro" id="IPR014729">
    <property type="entry name" value="Rossmann-like_a/b/a_fold"/>
</dbReference>
<dbReference type="EMBL" id="NVSR01000135">
    <property type="protein sequence ID" value="PCI23890.1"/>
    <property type="molecule type" value="Genomic_DNA"/>
</dbReference>
<proteinExistence type="inferred from homology"/>
<dbReference type="PIRSF" id="PIRSF000090">
    <property type="entry name" value="Beta-ETF"/>
    <property type="match status" value="1"/>
</dbReference>
<accession>A0A2A4SRB0</accession>
<organism evidence="6 7">
    <name type="scientific">SAR324 cluster bacterium</name>
    <dbReference type="NCBI Taxonomy" id="2024889"/>
    <lineage>
        <taxon>Bacteria</taxon>
        <taxon>Deltaproteobacteria</taxon>
        <taxon>SAR324 cluster</taxon>
    </lineage>
</organism>
<evidence type="ECO:0000313" key="7">
    <source>
        <dbReference type="Proteomes" id="UP000218113"/>
    </source>
</evidence>
<dbReference type="Gene3D" id="3.40.50.620">
    <property type="entry name" value="HUPs"/>
    <property type="match status" value="1"/>
</dbReference>
<keyword evidence="3" id="KW-0813">Transport</keyword>
<comment type="caution">
    <text evidence="6">The sequence shown here is derived from an EMBL/GenBank/DDBJ whole genome shotgun (WGS) entry which is preliminary data.</text>
</comment>
<evidence type="ECO:0000313" key="6">
    <source>
        <dbReference type="EMBL" id="PCI23890.1"/>
    </source>
</evidence>
<sequence>MNILVTVKNVVDVELNIQVKNGAIVQDGLQYVMNAWDENAVEATVVLKEDQGASTELVCIGDGTATVAIRKAFAMGIEGGLLIEDEAIKNVDSASYAKILQKVYEQGDYDLVITGKQSQDTDSGQTGILLAEFLGLPCVSNVVTIEAIDDKNLKVTRQADGNKEVIALQLPAVITVNDSINEPRLPALRGIMQAKKKKIKNLDLSDLGLSADDMAASKTKVLEYQAPQSRGAGQKFEGDAAEITSQVVNLLATEAKVF</sequence>
<gene>
    <name evidence="6" type="ORF">COB67_12390</name>
</gene>
<evidence type="ECO:0000256" key="4">
    <source>
        <dbReference type="ARBA" id="ARBA00022982"/>
    </source>
</evidence>
<evidence type="ECO:0000256" key="1">
    <source>
        <dbReference type="ARBA" id="ARBA00007557"/>
    </source>
</evidence>
<dbReference type="PANTHER" id="PTHR21294">
    <property type="entry name" value="ELECTRON TRANSFER FLAVOPROTEIN BETA-SUBUNIT"/>
    <property type="match status" value="1"/>
</dbReference>
<dbReference type="Pfam" id="PF01012">
    <property type="entry name" value="ETF"/>
    <property type="match status" value="1"/>
</dbReference>
<protein>
    <recommendedName>
        <fullName evidence="2">Electron transfer flavoprotein subunit beta</fullName>
    </recommendedName>
</protein>
<dbReference type="CDD" id="cd01714">
    <property type="entry name" value="ETF_beta"/>
    <property type="match status" value="1"/>
</dbReference>
<reference evidence="7" key="1">
    <citation type="submission" date="2017-08" db="EMBL/GenBank/DDBJ databases">
        <title>A dynamic microbial community with high functional redundancy inhabits the cold, oxic subseafloor aquifer.</title>
        <authorList>
            <person name="Tully B.J."/>
            <person name="Wheat C.G."/>
            <person name="Glazer B.T."/>
            <person name="Huber J.A."/>
        </authorList>
    </citation>
    <scope>NUCLEOTIDE SEQUENCE [LARGE SCALE GENOMIC DNA]</scope>
</reference>
<dbReference type="InterPro" id="IPR012255">
    <property type="entry name" value="ETF_b"/>
</dbReference>
<name>A0A2A4SRB0_9DELT</name>
<dbReference type="SUPFAM" id="SSF52402">
    <property type="entry name" value="Adenine nucleotide alpha hydrolases-like"/>
    <property type="match status" value="1"/>
</dbReference>
<dbReference type="GO" id="GO:0009055">
    <property type="term" value="F:electron transfer activity"/>
    <property type="evidence" value="ECO:0007669"/>
    <property type="project" value="InterPro"/>
</dbReference>
<dbReference type="AlphaFoldDB" id="A0A2A4SRB0"/>
<dbReference type="Proteomes" id="UP000218113">
    <property type="component" value="Unassembled WGS sequence"/>
</dbReference>
<dbReference type="InterPro" id="IPR033948">
    <property type="entry name" value="ETF_beta_N"/>
</dbReference>
<dbReference type="InterPro" id="IPR014730">
    <property type="entry name" value="ETF_a/b_N"/>
</dbReference>
<evidence type="ECO:0000256" key="2">
    <source>
        <dbReference type="ARBA" id="ARBA00016797"/>
    </source>
</evidence>